<accession>A0A3M7R8R9</accession>
<gene>
    <name evidence="2" type="ORF">BpHYR1_034580</name>
</gene>
<feature type="transmembrane region" description="Helical" evidence="1">
    <location>
        <begin position="12"/>
        <end position="28"/>
    </location>
</feature>
<proteinExistence type="predicted"/>
<evidence type="ECO:0000313" key="2">
    <source>
        <dbReference type="EMBL" id="RNA19615.1"/>
    </source>
</evidence>
<keyword evidence="1" id="KW-0472">Membrane</keyword>
<keyword evidence="1" id="KW-0812">Transmembrane</keyword>
<keyword evidence="3" id="KW-1185">Reference proteome</keyword>
<reference evidence="2 3" key="1">
    <citation type="journal article" date="2018" name="Sci. Rep.">
        <title>Genomic signatures of local adaptation to the degree of environmental predictability in rotifers.</title>
        <authorList>
            <person name="Franch-Gras L."/>
            <person name="Hahn C."/>
            <person name="Garcia-Roger E.M."/>
            <person name="Carmona M.J."/>
            <person name="Serra M."/>
            <person name="Gomez A."/>
        </authorList>
    </citation>
    <scope>NUCLEOTIDE SEQUENCE [LARGE SCALE GENOMIC DNA]</scope>
    <source>
        <strain evidence="2">HYR1</strain>
    </source>
</reference>
<sequence>MRRTNEEEKIGLVKINILGIILNSYFNIKLSFFYELESINQNKLIYKLIIKFFFSNLLINLNPLAITVSRTLTKNSKLKCYLNFKFFT</sequence>
<feature type="transmembrane region" description="Helical" evidence="1">
    <location>
        <begin position="48"/>
        <end position="69"/>
    </location>
</feature>
<dbReference type="EMBL" id="REGN01004015">
    <property type="protein sequence ID" value="RNA19615.1"/>
    <property type="molecule type" value="Genomic_DNA"/>
</dbReference>
<comment type="caution">
    <text evidence="2">The sequence shown here is derived from an EMBL/GenBank/DDBJ whole genome shotgun (WGS) entry which is preliminary data.</text>
</comment>
<keyword evidence="1" id="KW-1133">Transmembrane helix</keyword>
<organism evidence="2 3">
    <name type="scientific">Brachionus plicatilis</name>
    <name type="common">Marine rotifer</name>
    <name type="synonym">Brachionus muelleri</name>
    <dbReference type="NCBI Taxonomy" id="10195"/>
    <lineage>
        <taxon>Eukaryota</taxon>
        <taxon>Metazoa</taxon>
        <taxon>Spiralia</taxon>
        <taxon>Gnathifera</taxon>
        <taxon>Rotifera</taxon>
        <taxon>Eurotatoria</taxon>
        <taxon>Monogononta</taxon>
        <taxon>Pseudotrocha</taxon>
        <taxon>Ploima</taxon>
        <taxon>Brachionidae</taxon>
        <taxon>Brachionus</taxon>
    </lineage>
</organism>
<name>A0A3M7R8R9_BRAPC</name>
<evidence type="ECO:0000256" key="1">
    <source>
        <dbReference type="SAM" id="Phobius"/>
    </source>
</evidence>
<dbReference type="AlphaFoldDB" id="A0A3M7R8R9"/>
<protein>
    <submittedName>
        <fullName evidence="2">Uncharacterized protein</fullName>
    </submittedName>
</protein>
<dbReference type="Proteomes" id="UP000276133">
    <property type="component" value="Unassembled WGS sequence"/>
</dbReference>
<evidence type="ECO:0000313" key="3">
    <source>
        <dbReference type="Proteomes" id="UP000276133"/>
    </source>
</evidence>